<name>A0AAE0EWU8_9CHLO</name>
<dbReference type="CDD" id="cd05151">
    <property type="entry name" value="ChoK-like"/>
    <property type="match status" value="1"/>
</dbReference>
<dbReference type="EMBL" id="LGRX02033076">
    <property type="protein sequence ID" value="KAK3243174.1"/>
    <property type="molecule type" value="Genomic_DNA"/>
</dbReference>
<dbReference type="PANTHER" id="PTHR22603">
    <property type="entry name" value="CHOLINE/ETHANOALAMINE KINASE"/>
    <property type="match status" value="1"/>
</dbReference>
<organism evidence="4 5">
    <name type="scientific">Cymbomonas tetramitiformis</name>
    <dbReference type="NCBI Taxonomy" id="36881"/>
    <lineage>
        <taxon>Eukaryota</taxon>
        <taxon>Viridiplantae</taxon>
        <taxon>Chlorophyta</taxon>
        <taxon>Pyramimonadophyceae</taxon>
        <taxon>Pyramimonadales</taxon>
        <taxon>Pyramimonadaceae</taxon>
        <taxon>Cymbomonas</taxon>
    </lineage>
</organism>
<protein>
    <recommendedName>
        <fullName evidence="3">ethanolamine kinase</fullName>
        <ecNumber evidence="3">2.7.1.82</ecNumber>
    </recommendedName>
</protein>
<dbReference type="PANTHER" id="PTHR22603:SF66">
    <property type="entry name" value="ETHANOLAMINE KINASE"/>
    <property type="match status" value="1"/>
</dbReference>
<gene>
    <name evidence="4" type="ORF">CYMTET_47159</name>
</gene>
<dbReference type="GO" id="GO:0004305">
    <property type="term" value="F:ethanolamine kinase activity"/>
    <property type="evidence" value="ECO:0007669"/>
    <property type="project" value="UniProtKB-EC"/>
</dbReference>
<comment type="similarity">
    <text evidence="2">Belongs to the choline/ethanolamine kinase family.</text>
</comment>
<keyword evidence="5" id="KW-1185">Reference proteome</keyword>
<evidence type="ECO:0000256" key="2">
    <source>
        <dbReference type="ARBA" id="ARBA00038211"/>
    </source>
</evidence>
<comment type="caution">
    <text evidence="4">The sequence shown here is derived from an EMBL/GenBank/DDBJ whole genome shotgun (WGS) entry which is preliminary data.</text>
</comment>
<evidence type="ECO:0000256" key="1">
    <source>
        <dbReference type="ARBA" id="ARBA00037883"/>
    </source>
</evidence>
<dbReference type="Proteomes" id="UP001190700">
    <property type="component" value="Unassembled WGS sequence"/>
</dbReference>
<evidence type="ECO:0000313" key="4">
    <source>
        <dbReference type="EMBL" id="KAK3243174.1"/>
    </source>
</evidence>
<dbReference type="Gene3D" id="3.90.1200.10">
    <property type="match status" value="1"/>
</dbReference>
<evidence type="ECO:0000313" key="5">
    <source>
        <dbReference type="Proteomes" id="UP001190700"/>
    </source>
</evidence>
<comment type="pathway">
    <text evidence="1">Phospholipid metabolism; phosphatidylethanolamine biosynthesis; phosphatidylethanolamine from ethanolamine: step 1/3.</text>
</comment>
<dbReference type="InterPro" id="IPR011009">
    <property type="entry name" value="Kinase-like_dom_sf"/>
</dbReference>
<reference evidence="4 5" key="1">
    <citation type="journal article" date="2015" name="Genome Biol. Evol.">
        <title>Comparative Genomics of a Bacterivorous Green Alga Reveals Evolutionary Causalities and Consequences of Phago-Mixotrophic Mode of Nutrition.</title>
        <authorList>
            <person name="Burns J.A."/>
            <person name="Paasch A."/>
            <person name="Narechania A."/>
            <person name="Kim E."/>
        </authorList>
    </citation>
    <scope>NUCLEOTIDE SEQUENCE [LARGE SCALE GENOMIC DNA]</scope>
    <source>
        <strain evidence="4 5">PLY_AMNH</strain>
    </source>
</reference>
<proteinExistence type="inferred from homology"/>
<dbReference type="SUPFAM" id="SSF56112">
    <property type="entry name" value="Protein kinase-like (PK-like)"/>
    <property type="match status" value="1"/>
</dbReference>
<dbReference type="GO" id="GO:0005737">
    <property type="term" value="C:cytoplasm"/>
    <property type="evidence" value="ECO:0007669"/>
    <property type="project" value="TreeGrafter"/>
</dbReference>
<dbReference type="GO" id="GO:0006646">
    <property type="term" value="P:phosphatidylethanolamine biosynthetic process"/>
    <property type="evidence" value="ECO:0007669"/>
    <property type="project" value="TreeGrafter"/>
</dbReference>
<dbReference type="EC" id="2.7.1.82" evidence="3"/>
<dbReference type="AlphaFoldDB" id="A0AAE0EWU8"/>
<evidence type="ECO:0000256" key="3">
    <source>
        <dbReference type="ARBA" id="ARBA00038874"/>
    </source>
</evidence>
<accession>A0AAE0EWU8</accession>
<dbReference type="Gene3D" id="3.30.200.20">
    <property type="entry name" value="Phosphorylase Kinase, domain 1"/>
    <property type="match status" value="1"/>
</dbReference>
<sequence length="342" mass="38350">MPLEWKPLASVPELAGLLGQSGLEGSSVSFLKHVKAVTIVTGGLTNRMYGCELSQDEGKISEEAKTKWIVRVSGENVDVHFIDRTREFHCLGMAYEAELTPKAYYDAECGLFVQTFIEDAHTFDNADVAANVPACVRLFFWLHQQHPSKYPKFVFNAFEISRHYLKVARGHGAPLPPNFDESLSILNDIEVAMAEGSLSKIALVPCHNDLLAANWVTGSVGGAASKLWLIDFEYAALGDRFFDLANFAVNCELSKELEQEMLDVYFGEGGWGDQHMARMKLFKCVSDMRESLWSFVQWGVSKTSTQEFFEEYGNTCLARFQKSTGSDEFAKWMSDVTKELNQ</sequence>
<dbReference type="Pfam" id="PF01633">
    <property type="entry name" value="Choline_kinase"/>
    <property type="match status" value="1"/>
</dbReference>